<comment type="caution">
    <text evidence="3">The sequence shown here is derived from an EMBL/GenBank/DDBJ whole genome shotgun (WGS) entry which is preliminary data.</text>
</comment>
<dbReference type="Proteomes" id="UP000535543">
    <property type="component" value="Unassembled WGS sequence"/>
</dbReference>
<evidence type="ECO:0000313" key="4">
    <source>
        <dbReference type="Proteomes" id="UP000535543"/>
    </source>
</evidence>
<dbReference type="PANTHER" id="PTHR33744:SF7">
    <property type="entry name" value="PUCR FAMILY TRANSCRIPTIONAL REGULATOR"/>
    <property type="match status" value="1"/>
</dbReference>
<dbReference type="InterPro" id="IPR051448">
    <property type="entry name" value="CdaR-like_regulators"/>
</dbReference>
<feature type="domain" description="RsbT co-antagonist protein RsbRD N-terminal" evidence="2">
    <location>
        <begin position="36"/>
        <end position="169"/>
    </location>
</feature>
<evidence type="ECO:0000313" key="3">
    <source>
        <dbReference type="EMBL" id="NMN94253.1"/>
    </source>
</evidence>
<feature type="domain" description="PucR C-terminal helix-turn-helix" evidence="1">
    <location>
        <begin position="335"/>
        <end position="390"/>
    </location>
</feature>
<dbReference type="PANTHER" id="PTHR33744">
    <property type="entry name" value="CARBOHYDRATE DIACID REGULATOR"/>
    <property type="match status" value="1"/>
</dbReference>
<organism evidence="3 4">
    <name type="scientific">Antrihabitans stalactiti</name>
    <dbReference type="NCBI Taxonomy" id="2584121"/>
    <lineage>
        <taxon>Bacteria</taxon>
        <taxon>Bacillati</taxon>
        <taxon>Actinomycetota</taxon>
        <taxon>Actinomycetes</taxon>
        <taxon>Mycobacteriales</taxon>
        <taxon>Nocardiaceae</taxon>
        <taxon>Antrihabitans</taxon>
    </lineage>
</organism>
<evidence type="ECO:0000259" key="2">
    <source>
        <dbReference type="Pfam" id="PF14361"/>
    </source>
</evidence>
<dbReference type="Pfam" id="PF13556">
    <property type="entry name" value="HTH_30"/>
    <property type="match status" value="1"/>
</dbReference>
<dbReference type="Gene3D" id="1.10.10.2840">
    <property type="entry name" value="PucR C-terminal helix-turn-helix domain"/>
    <property type="match status" value="1"/>
</dbReference>
<dbReference type="InterPro" id="IPR025736">
    <property type="entry name" value="PucR_C-HTH_dom"/>
</dbReference>
<gene>
    <name evidence="3" type="ORF">FGL95_04270</name>
</gene>
<keyword evidence="4" id="KW-1185">Reference proteome</keyword>
<reference evidence="3 4" key="1">
    <citation type="submission" date="2019-05" db="EMBL/GenBank/DDBJ databases">
        <authorList>
            <person name="Lee S.D."/>
        </authorList>
    </citation>
    <scope>NUCLEOTIDE SEQUENCE [LARGE SCALE GENOMIC DNA]</scope>
    <source>
        <strain evidence="3 4">YC2-7</strain>
    </source>
</reference>
<accession>A0A848K670</accession>
<protein>
    <recommendedName>
        <fullName evidence="5">PucR family transcriptional regulator</fullName>
    </recommendedName>
</protein>
<dbReference type="InterPro" id="IPR042070">
    <property type="entry name" value="PucR_C-HTH_sf"/>
</dbReference>
<dbReference type="Pfam" id="PF14361">
    <property type="entry name" value="RsbRD_N"/>
    <property type="match status" value="1"/>
</dbReference>
<sequence>MCNCRTANIATRFVRLPKMDSSSTAARTSLRERAMAMVVGFSDALPAYEQVPAALVEGDFARGARANVDLFFDFIESGTLPDSDDLVEVIALAVARVREGVPLSAVLGMYRNGATVIWDELAKSASPDELAAMRDVGPGLMQYVASMTEQVAIACVEPAGDPLWEQRERKRAVAAALLSGAPINASTMAPIARSFLVSVFDVESVVDPAQAGALRNRLDRIDGAFLQLDTTGWTALTPMIADEATAVTALQKIVDELGVPRGELWVGAAAAPSHDDVPAAAADAHRVASLCRRTQRASRVMRPRDLLLEFVLTAGPDARRQISSVSDALTEQPALAQTLEVFFDCEFNQLATARRLDVHRNTVTYRFARIAALTGFDPLRPRDAMVLLAARLHAAPHQ</sequence>
<proteinExistence type="predicted"/>
<dbReference type="EMBL" id="VCQU01000001">
    <property type="protein sequence ID" value="NMN94253.1"/>
    <property type="molecule type" value="Genomic_DNA"/>
</dbReference>
<evidence type="ECO:0008006" key="5">
    <source>
        <dbReference type="Google" id="ProtNLM"/>
    </source>
</evidence>
<reference evidence="3 4" key="2">
    <citation type="submission" date="2020-06" db="EMBL/GenBank/DDBJ databases">
        <title>Antribacter stalactiti gen. nov., sp. nov., a new member of the family Nacardiaceae isolated from a cave.</title>
        <authorList>
            <person name="Kim I.S."/>
        </authorList>
    </citation>
    <scope>NUCLEOTIDE SEQUENCE [LARGE SCALE GENOMIC DNA]</scope>
    <source>
        <strain evidence="3 4">YC2-7</strain>
    </source>
</reference>
<dbReference type="AlphaFoldDB" id="A0A848K670"/>
<name>A0A848K670_9NOCA</name>
<dbReference type="InterPro" id="IPR025751">
    <property type="entry name" value="RsbRD_N_dom"/>
</dbReference>
<evidence type="ECO:0000259" key="1">
    <source>
        <dbReference type="Pfam" id="PF13556"/>
    </source>
</evidence>